<evidence type="ECO:0000256" key="8">
    <source>
        <dbReference type="SAM" id="MobiDB-lite"/>
    </source>
</evidence>
<dbReference type="Proteomes" id="UP001150538">
    <property type="component" value="Unassembled WGS sequence"/>
</dbReference>
<keyword evidence="7 9" id="KW-0472">Membrane</keyword>
<proteinExistence type="inferred from homology"/>
<dbReference type="InterPro" id="IPR036837">
    <property type="entry name" value="Cation_efflux_CTD_sf"/>
</dbReference>
<evidence type="ECO:0000256" key="2">
    <source>
        <dbReference type="ARBA" id="ARBA00008873"/>
    </source>
</evidence>
<dbReference type="Pfam" id="PF16916">
    <property type="entry name" value="ZT_dimer"/>
    <property type="match status" value="1"/>
</dbReference>
<feature type="transmembrane region" description="Helical" evidence="9">
    <location>
        <begin position="12"/>
        <end position="33"/>
    </location>
</feature>
<dbReference type="PANTHER" id="PTHR45820:SF4">
    <property type="entry name" value="ZINC TRANSPORTER 63C, ISOFORM F"/>
    <property type="match status" value="1"/>
</dbReference>
<organism evidence="12 13">
    <name type="scientific">Mycoemilia scoparia</name>
    <dbReference type="NCBI Taxonomy" id="417184"/>
    <lineage>
        <taxon>Eukaryota</taxon>
        <taxon>Fungi</taxon>
        <taxon>Fungi incertae sedis</taxon>
        <taxon>Zoopagomycota</taxon>
        <taxon>Kickxellomycotina</taxon>
        <taxon>Kickxellomycetes</taxon>
        <taxon>Kickxellales</taxon>
        <taxon>Kickxellaceae</taxon>
        <taxon>Mycoemilia</taxon>
    </lineage>
</organism>
<feature type="compositionally biased region" description="Basic and acidic residues" evidence="8">
    <location>
        <begin position="618"/>
        <end position="627"/>
    </location>
</feature>
<dbReference type="EMBL" id="JANBPU010000410">
    <property type="protein sequence ID" value="KAJ1911778.1"/>
    <property type="molecule type" value="Genomic_DNA"/>
</dbReference>
<evidence type="ECO:0000313" key="13">
    <source>
        <dbReference type="Proteomes" id="UP001150538"/>
    </source>
</evidence>
<feature type="domain" description="Cation efflux protein transmembrane" evidence="10">
    <location>
        <begin position="277"/>
        <end position="366"/>
    </location>
</feature>
<dbReference type="GO" id="GO:0016020">
    <property type="term" value="C:membrane"/>
    <property type="evidence" value="ECO:0007669"/>
    <property type="project" value="UniProtKB-SubCell"/>
</dbReference>
<evidence type="ECO:0000259" key="10">
    <source>
        <dbReference type="Pfam" id="PF01545"/>
    </source>
</evidence>
<comment type="similarity">
    <text evidence="2">Belongs to the cation diffusion facilitator (CDF) transporter (TC 2.A.4) family. SLC30A subfamily.</text>
</comment>
<keyword evidence="6 9" id="KW-1133">Transmembrane helix</keyword>
<dbReference type="SUPFAM" id="SSF161111">
    <property type="entry name" value="Cation efflux protein transmembrane domain-like"/>
    <property type="match status" value="1"/>
</dbReference>
<comment type="subcellular location">
    <subcellularLocation>
        <location evidence="1">Membrane</location>
        <topology evidence="1">Multi-pass membrane protein</topology>
    </subcellularLocation>
</comment>
<dbReference type="Pfam" id="PF01545">
    <property type="entry name" value="Cation_efflux"/>
    <property type="match status" value="2"/>
</dbReference>
<accession>A0A9W8DNM6</accession>
<evidence type="ECO:0000313" key="12">
    <source>
        <dbReference type="EMBL" id="KAJ1911778.1"/>
    </source>
</evidence>
<evidence type="ECO:0000256" key="1">
    <source>
        <dbReference type="ARBA" id="ARBA00004141"/>
    </source>
</evidence>
<dbReference type="AlphaFoldDB" id="A0A9W8DNM6"/>
<gene>
    <name evidence="12" type="primary">ZRC1_3</name>
    <name evidence="12" type="ORF">H4219_005832</name>
</gene>
<dbReference type="InterPro" id="IPR027470">
    <property type="entry name" value="Cation_efflux_CTD"/>
</dbReference>
<dbReference type="NCBIfam" id="TIGR01297">
    <property type="entry name" value="CDF"/>
    <property type="match status" value="2"/>
</dbReference>
<keyword evidence="3" id="KW-0813">Transport</keyword>
<dbReference type="PANTHER" id="PTHR45820">
    <property type="entry name" value="FI23527P1"/>
    <property type="match status" value="1"/>
</dbReference>
<evidence type="ECO:0000256" key="7">
    <source>
        <dbReference type="ARBA" id="ARBA00023136"/>
    </source>
</evidence>
<dbReference type="InterPro" id="IPR002524">
    <property type="entry name" value="Cation_efflux"/>
</dbReference>
<evidence type="ECO:0000256" key="4">
    <source>
        <dbReference type="ARBA" id="ARBA00022692"/>
    </source>
</evidence>
<feature type="transmembrane region" description="Helical" evidence="9">
    <location>
        <begin position="306"/>
        <end position="329"/>
    </location>
</feature>
<evidence type="ECO:0000256" key="3">
    <source>
        <dbReference type="ARBA" id="ARBA00022448"/>
    </source>
</evidence>
<feature type="compositionally biased region" description="Basic and acidic residues" evidence="8">
    <location>
        <begin position="277"/>
        <end position="290"/>
    </location>
</feature>
<feature type="domain" description="Cation efflux protein transmembrane" evidence="10">
    <location>
        <begin position="12"/>
        <end position="146"/>
    </location>
</feature>
<evidence type="ECO:0000259" key="11">
    <source>
        <dbReference type="Pfam" id="PF16916"/>
    </source>
</evidence>
<dbReference type="Gene3D" id="1.20.1510.10">
    <property type="entry name" value="Cation efflux protein transmembrane domain"/>
    <property type="match status" value="2"/>
</dbReference>
<feature type="transmembrane region" description="Helical" evidence="9">
    <location>
        <begin position="113"/>
        <end position="132"/>
    </location>
</feature>
<dbReference type="GO" id="GO:0005385">
    <property type="term" value="F:zinc ion transmembrane transporter activity"/>
    <property type="evidence" value="ECO:0007669"/>
    <property type="project" value="TreeGrafter"/>
</dbReference>
<dbReference type="SUPFAM" id="SSF160240">
    <property type="entry name" value="Cation efflux protein cytoplasmic domain-like"/>
    <property type="match status" value="1"/>
</dbReference>
<comment type="caution">
    <text evidence="12">The sequence shown here is derived from an EMBL/GenBank/DDBJ whole genome shotgun (WGS) entry which is preliminary data.</text>
</comment>
<sequence length="627" mass="67740">MALSRSTRVGIMLGFSGLLFFLELIVGYAAGSIALVADSFHMLNDVLSLVVALYAIKISASKKKVPKNTYGWQRAEVLGALINGVLLLGLCVTIYIEAVQRFISPVPVSNPKLVLSIGSIGLAFNIIGLWLFGDAHGHSHGHSHGHAHSHSADLLHQHGGDEEAAMVGGSERRPLLLSSSSNAKQHSDHSHDHDHDHNQLDQTVVAGGRDDDSVLSSSGSESANNQSVVHPAYTQQAILESAQQQRRSIGEYNNRSTYGSFGGANSVTSNHNHSHSHNHDGHDHGDDGHGHGKPKGGGGHLNMHGVWLHVLGDCLANVAVIASGAFIWLTDYSWRFYVDPIISIIINTIIIMATYPLVKSASFILLQGVPSDINTEKIKSKLLKLPHVLNVHELHVWQLSDTKYVASVHILIDRPNNYLCFHKNGTNTIGDLNNASPTVASSSGEVTKNPSFVDMDCVYMDVAQSVQAVLHGFGIHSTTVQPEFLVRKPIHTVSSSECLNGEDVVTTLTEEYDVTDEGVVAKLRKRHSSGIGLSTKGQKGNSSTYSAKVVNNGNGIQDDDNEDGTHETIEETTVVMPCLLNCRGRENCVEGKCCPSETEQKRPPTLIKSRVSSNHSSGSDKHNHSHS</sequence>
<evidence type="ECO:0000256" key="9">
    <source>
        <dbReference type="SAM" id="Phobius"/>
    </source>
</evidence>
<feature type="transmembrane region" description="Helical" evidence="9">
    <location>
        <begin position="77"/>
        <end position="98"/>
    </location>
</feature>
<evidence type="ECO:0000256" key="6">
    <source>
        <dbReference type="ARBA" id="ARBA00022989"/>
    </source>
</evidence>
<dbReference type="InterPro" id="IPR027469">
    <property type="entry name" value="Cation_efflux_TMD_sf"/>
</dbReference>
<protein>
    <submittedName>
        <fullName evidence="12">Zinc resistance conferring protein</fullName>
    </submittedName>
</protein>
<dbReference type="InterPro" id="IPR058533">
    <property type="entry name" value="Cation_efflux_TM"/>
</dbReference>
<keyword evidence="13" id="KW-1185">Reference proteome</keyword>
<feature type="region of interest" description="Disordered" evidence="8">
    <location>
        <begin position="163"/>
        <end position="228"/>
    </location>
</feature>
<keyword evidence="4 9" id="KW-0812">Transmembrane</keyword>
<reference evidence="12" key="1">
    <citation type="submission" date="2022-07" db="EMBL/GenBank/DDBJ databases">
        <title>Phylogenomic reconstructions and comparative analyses of Kickxellomycotina fungi.</title>
        <authorList>
            <person name="Reynolds N.K."/>
            <person name="Stajich J.E."/>
            <person name="Barry K."/>
            <person name="Grigoriev I.V."/>
            <person name="Crous P."/>
            <person name="Smith M.E."/>
        </authorList>
    </citation>
    <scope>NUCLEOTIDE SEQUENCE</scope>
    <source>
        <strain evidence="12">NBRC 100468</strain>
    </source>
</reference>
<feature type="region of interest" description="Disordered" evidence="8">
    <location>
        <begin position="593"/>
        <end position="627"/>
    </location>
</feature>
<name>A0A9W8DNM6_9FUNG</name>
<keyword evidence="5" id="KW-0862">Zinc</keyword>
<feature type="transmembrane region" description="Helical" evidence="9">
    <location>
        <begin position="341"/>
        <end position="358"/>
    </location>
</feature>
<dbReference type="OrthoDB" id="9944568at2759"/>
<evidence type="ECO:0000256" key="5">
    <source>
        <dbReference type="ARBA" id="ARBA00022833"/>
    </source>
</evidence>
<dbReference type="GO" id="GO:0006882">
    <property type="term" value="P:intracellular zinc ion homeostasis"/>
    <property type="evidence" value="ECO:0007669"/>
    <property type="project" value="TreeGrafter"/>
</dbReference>
<feature type="compositionally biased region" description="Basic and acidic residues" evidence="8">
    <location>
        <begin position="185"/>
        <end position="199"/>
    </location>
</feature>
<feature type="domain" description="Cation efflux protein cytoplasmic" evidence="11">
    <location>
        <begin position="370"/>
        <end position="414"/>
    </location>
</feature>
<feature type="region of interest" description="Disordered" evidence="8">
    <location>
        <begin position="260"/>
        <end position="297"/>
    </location>
</feature>